<protein>
    <submittedName>
        <fullName evidence="1">Uncharacterized protein</fullName>
    </submittedName>
</protein>
<organism evidence="1 2">
    <name type="scientific">Lagenidium giganteum</name>
    <dbReference type="NCBI Taxonomy" id="4803"/>
    <lineage>
        <taxon>Eukaryota</taxon>
        <taxon>Sar</taxon>
        <taxon>Stramenopiles</taxon>
        <taxon>Oomycota</taxon>
        <taxon>Peronosporomycetes</taxon>
        <taxon>Pythiales</taxon>
        <taxon>Pythiaceae</taxon>
    </lineage>
</organism>
<name>A0AAV2YEQ0_9STRA</name>
<dbReference type="Proteomes" id="UP001146120">
    <property type="component" value="Unassembled WGS sequence"/>
</dbReference>
<dbReference type="EMBL" id="DAKRPA010000435">
    <property type="protein sequence ID" value="DAZ92576.1"/>
    <property type="molecule type" value="Genomic_DNA"/>
</dbReference>
<evidence type="ECO:0000313" key="2">
    <source>
        <dbReference type="Proteomes" id="UP001146120"/>
    </source>
</evidence>
<evidence type="ECO:0000313" key="1">
    <source>
        <dbReference type="EMBL" id="DAZ92576.1"/>
    </source>
</evidence>
<sequence>MFHLLKRATTAAQAKHKLNAVPSRLMSGGHGHGGPPPTGFEAQVRAVLPQDYQIVLATLGFYSTIILLFKLKPSKKQVEAAPAAASSSSSAIPSILDDEFDAWSQIPGNLERWEKSLDTIGN</sequence>
<reference evidence="1" key="1">
    <citation type="submission" date="2022-11" db="EMBL/GenBank/DDBJ databases">
        <authorList>
            <person name="Morgan W.R."/>
            <person name="Tartar A."/>
        </authorList>
    </citation>
    <scope>NUCLEOTIDE SEQUENCE</scope>
    <source>
        <strain evidence="1">ARSEF 373</strain>
    </source>
</reference>
<dbReference type="AlphaFoldDB" id="A0AAV2YEQ0"/>
<keyword evidence="2" id="KW-1185">Reference proteome</keyword>
<accession>A0AAV2YEQ0</accession>
<gene>
    <name evidence="1" type="ORF">N0F65_012806</name>
</gene>
<comment type="caution">
    <text evidence="1">The sequence shown here is derived from an EMBL/GenBank/DDBJ whole genome shotgun (WGS) entry which is preliminary data.</text>
</comment>
<proteinExistence type="predicted"/>
<reference evidence="1" key="2">
    <citation type="journal article" date="2023" name="Microbiol Resour">
        <title>Decontamination and Annotation of the Draft Genome Sequence of the Oomycete Lagenidium giganteum ARSEF 373.</title>
        <authorList>
            <person name="Morgan W.R."/>
            <person name="Tartar A."/>
        </authorList>
    </citation>
    <scope>NUCLEOTIDE SEQUENCE</scope>
    <source>
        <strain evidence="1">ARSEF 373</strain>
    </source>
</reference>